<evidence type="ECO:0000313" key="2">
    <source>
        <dbReference type="EMBL" id="PWJ57129.1"/>
    </source>
</evidence>
<name>A0A316AIR8_9BACT</name>
<feature type="transmembrane region" description="Helical" evidence="1">
    <location>
        <begin position="288"/>
        <end position="309"/>
    </location>
</feature>
<evidence type="ECO:0000313" key="3">
    <source>
        <dbReference type="Proteomes" id="UP000245880"/>
    </source>
</evidence>
<keyword evidence="1" id="KW-0472">Membrane</keyword>
<sequence length="568" mass="65319">MLKYLSWVVLLLLLFIFLSYNFFYAVDFPFQDDFLLIQFAEGVTRPDATATIFFRELFSVHNDHKAVIPRLIALANYMLTGSLNFRTYIVLSLVNLSLIFYFLYVQFRKLKLPIYYFLPVAFLFFHPLYYDISGWSLNGMQHTFTTVFTLGAIALVGRNDWKGTWWALLFCLLATFTHGNGIFSFPAIIFYLVIQSEWKRTMAAFVAMFFALGFYLYGYQFGQAAGFPDNFWAPFESFTGFIGGGMIVWSDATIWSVIWGAMLTLFAVGLLLLTLFNTWTRAKASPAVNIQLLSVFLYMLVMSMVIALFRSSAGGAIASRFQLYAVLASIIAYLWLLELGLFRKKLHIQFLILLTLGYNLYSHYRFTRTVMNKKTTYLADVYNWHYQKQLFSVERTIRNNADFYLSPATERGILNMPTPVVTKQELEEAFSTARVAKPAIAGTSITDWHLERRILDKVDSLVYFYVSNDRLPAIGAAFSNRFLALKNESDGHILLHAATPKLEGRRALVSQARYYKDGFDALFRGDDLDPGRYQMMLVDVDLNGKKTFYWLDNALSVNNQRLQLTLLD</sequence>
<feature type="transmembrane region" description="Helical" evidence="1">
    <location>
        <begin position="321"/>
        <end position="340"/>
    </location>
</feature>
<protein>
    <submittedName>
        <fullName evidence="2">4-amino-4-deoxy-L-arabinose transferase-like glycosyltransferase</fullName>
    </submittedName>
</protein>
<feature type="transmembrane region" description="Helical" evidence="1">
    <location>
        <begin position="112"/>
        <end position="130"/>
    </location>
</feature>
<dbReference type="Proteomes" id="UP000245880">
    <property type="component" value="Unassembled WGS sequence"/>
</dbReference>
<keyword evidence="1" id="KW-1133">Transmembrane helix</keyword>
<comment type="caution">
    <text evidence="2">The sequence shown here is derived from an EMBL/GenBank/DDBJ whole genome shotgun (WGS) entry which is preliminary data.</text>
</comment>
<dbReference type="RefSeq" id="WP_109675393.1">
    <property type="nucleotide sequence ID" value="NZ_QGDT01000008.1"/>
</dbReference>
<keyword evidence="3" id="KW-1185">Reference proteome</keyword>
<dbReference type="EMBL" id="QGDT01000008">
    <property type="protein sequence ID" value="PWJ57129.1"/>
    <property type="molecule type" value="Genomic_DNA"/>
</dbReference>
<keyword evidence="2" id="KW-0808">Transferase</keyword>
<evidence type="ECO:0000256" key="1">
    <source>
        <dbReference type="SAM" id="Phobius"/>
    </source>
</evidence>
<keyword evidence="1" id="KW-0812">Transmembrane</keyword>
<dbReference type="GO" id="GO:0016740">
    <property type="term" value="F:transferase activity"/>
    <property type="evidence" value="ECO:0007669"/>
    <property type="project" value="UniProtKB-KW"/>
</dbReference>
<feature type="transmembrane region" description="Helical" evidence="1">
    <location>
        <begin position="85"/>
        <end position="105"/>
    </location>
</feature>
<proteinExistence type="predicted"/>
<reference evidence="2 3" key="1">
    <citation type="submission" date="2018-03" db="EMBL/GenBank/DDBJ databases">
        <title>Genomic Encyclopedia of Archaeal and Bacterial Type Strains, Phase II (KMG-II): from individual species to whole genera.</title>
        <authorList>
            <person name="Goeker M."/>
        </authorList>
    </citation>
    <scope>NUCLEOTIDE SEQUENCE [LARGE SCALE GENOMIC DNA]</scope>
    <source>
        <strain evidence="2 3">DSM 100346</strain>
    </source>
</reference>
<feature type="transmembrane region" description="Helical" evidence="1">
    <location>
        <begin position="165"/>
        <end position="194"/>
    </location>
</feature>
<feature type="transmembrane region" description="Helical" evidence="1">
    <location>
        <begin position="201"/>
        <end position="219"/>
    </location>
</feature>
<feature type="transmembrane region" description="Helical" evidence="1">
    <location>
        <begin position="231"/>
        <end position="249"/>
    </location>
</feature>
<gene>
    <name evidence="2" type="ORF">CLV98_10849</name>
</gene>
<accession>A0A316AIR8</accession>
<dbReference type="OrthoDB" id="910687at2"/>
<feature type="transmembrane region" description="Helical" evidence="1">
    <location>
        <begin position="7"/>
        <end position="26"/>
    </location>
</feature>
<dbReference type="AlphaFoldDB" id="A0A316AIR8"/>
<organism evidence="2 3">
    <name type="scientific">Dyadobacter jejuensis</name>
    <dbReference type="NCBI Taxonomy" id="1082580"/>
    <lineage>
        <taxon>Bacteria</taxon>
        <taxon>Pseudomonadati</taxon>
        <taxon>Bacteroidota</taxon>
        <taxon>Cytophagia</taxon>
        <taxon>Cytophagales</taxon>
        <taxon>Spirosomataceae</taxon>
        <taxon>Dyadobacter</taxon>
    </lineage>
</organism>
<feature type="transmembrane region" description="Helical" evidence="1">
    <location>
        <begin position="256"/>
        <end position="276"/>
    </location>
</feature>